<dbReference type="Proteomes" id="UP001168877">
    <property type="component" value="Unassembled WGS sequence"/>
</dbReference>
<dbReference type="InterPro" id="IPR022702">
    <property type="entry name" value="Cytosine_MeTrfase1_RFD"/>
</dbReference>
<organism evidence="4 5">
    <name type="scientific">Acer saccharum</name>
    <name type="common">Sugar maple</name>
    <dbReference type="NCBI Taxonomy" id="4024"/>
    <lineage>
        <taxon>Eukaryota</taxon>
        <taxon>Viridiplantae</taxon>
        <taxon>Streptophyta</taxon>
        <taxon>Embryophyta</taxon>
        <taxon>Tracheophyta</taxon>
        <taxon>Spermatophyta</taxon>
        <taxon>Magnoliopsida</taxon>
        <taxon>eudicotyledons</taxon>
        <taxon>Gunneridae</taxon>
        <taxon>Pentapetalae</taxon>
        <taxon>rosids</taxon>
        <taxon>malvids</taxon>
        <taxon>Sapindales</taxon>
        <taxon>Sapindaceae</taxon>
        <taxon>Hippocastanoideae</taxon>
        <taxon>Acereae</taxon>
        <taxon>Acer</taxon>
    </lineage>
</organism>
<reference evidence="4" key="2">
    <citation type="submission" date="2023-06" db="EMBL/GenBank/DDBJ databases">
        <authorList>
            <person name="Swenson N.G."/>
            <person name="Wegrzyn J.L."/>
            <person name="Mcevoy S.L."/>
        </authorList>
    </citation>
    <scope>NUCLEOTIDE SEQUENCE</scope>
    <source>
        <strain evidence="4">NS2018</strain>
        <tissue evidence="4">Leaf</tissue>
    </source>
</reference>
<dbReference type="GO" id="GO:0003682">
    <property type="term" value="F:chromatin binding"/>
    <property type="evidence" value="ECO:0007669"/>
    <property type="project" value="InterPro"/>
</dbReference>
<evidence type="ECO:0000259" key="3">
    <source>
        <dbReference type="PROSITE" id="PS51038"/>
    </source>
</evidence>
<evidence type="ECO:0000256" key="1">
    <source>
        <dbReference type="ARBA" id="ARBA00004123"/>
    </source>
</evidence>
<proteinExistence type="predicted"/>
<feature type="domain" description="BAH" evidence="3">
    <location>
        <begin position="203"/>
        <end position="326"/>
    </location>
</feature>
<gene>
    <name evidence="4" type="ORF">LWI29_018500</name>
</gene>
<protein>
    <recommendedName>
        <fullName evidence="3">BAH domain-containing protein</fullName>
    </recommendedName>
</protein>
<dbReference type="PROSITE" id="PS51038">
    <property type="entry name" value="BAH"/>
    <property type="match status" value="1"/>
</dbReference>
<dbReference type="InterPro" id="IPR001025">
    <property type="entry name" value="BAH_dom"/>
</dbReference>
<dbReference type="InterPro" id="IPR043151">
    <property type="entry name" value="BAH_sf"/>
</dbReference>
<dbReference type="Gene3D" id="2.30.30.490">
    <property type="match status" value="1"/>
</dbReference>
<dbReference type="AlphaFoldDB" id="A0AA39SIU6"/>
<evidence type="ECO:0000313" key="5">
    <source>
        <dbReference type="Proteomes" id="UP001168877"/>
    </source>
</evidence>
<sequence>MELYLGRELVSIDNQINIIALVCSGNQVNIKEPVHTDNGVNVTAPPVLYIPFSSYTLVLDYVSFAAGLQKCLEEDLPLIKQKQVGECIYSIFWSEDAQTSCCTFGFKDKSIRLSEKVSVVEKLLLKVGHNVVESQTSNWLPISLACHRSPALLFQQQPGQFLIPLLRLHNPEEEVYKKLARYRLGKPSKQYAPWYEPVLKTVRLAEDKDQETFKGGRNVGLKAYVVCQLLEIEVSKEQGSAKSTKIKVQRIFSHEDISVEKAYCSDIQEVYYGEQVLTVPIIGTEGKCDIRKKHDLPSMDSPITFEHIFFCEHLYGSDKAGAIKQVVYVFFIVL</sequence>
<dbReference type="SMART" id="SM00439">
    <property type="entry name" value="BAH"/>
    <property type="match status" value="1"/>
</dbReference>
<dbReference type="EMBL" id="JAUESC010000381">
    <property type="protein sequence ID" value="KAK0589784.1"/>
    <property type="molecule type" value="Genomic_DNA"/>
</dbReference>
<keyword evidence="2" id="KW-0539">Nucleus</keyword>
<reference evidence="4" key="1">
    <citation type="journal article" date="2022" name="Plant J.">
        <title>Strategies of tolerance reflected in two North American maple genomes.</title>
        <authorList>
            <person name="McEvoy S.L."/>
            <person name="Sezen U.U."/>
            <person name="Trouern-Trend A."/>
            <person name="McMahon S.M."/>
            <person name="Schaberg P.G."/>
            <person name="Yang J."/>
            <person name="Wegrzyn J.L."/>
            <person name="Swenson N.G."/>
        </authorList>
    </citation>
    <scope>NUCLEOTIDE SEQUENCE</scope>
    <source>
        <strain evidence="4">NS2018</strain>
    </source>
</reference>
<dbReference type="GO" id="GO:0005634">
    <property type="term" value="C:nucleus"/>
    <property type="evidence" value="ECO:0007669"/>
    <property type="project" value="UniProtKB-SubCell"/>
</dbReference>
<dbReference type="Pfam" id="PF01426">
    <property type="entry name" value="BAH"/>
    <property type="match status" value="1"/>
</dbReference>
<evidence type="ECO:0000313" key="4">
    <source>
        <dbReference type="EMBL" id="KAK0589784.1"/>
    </source>
</evidence>
<evidence type="ECO:0000256" key="2">
    <source>
        <dbReference type="ARBA" id="ARBA00023242"/>
    </source>
</evidence>
<name>A0AA39SIU6_ACESA</name>
<dbReference type="Pfam" id="PF12047">
    <property type="entry name" value="DNMT1-RFD"/>
    <property type="match status" value="1"/>
</dbReference>
<accession>A0AA39SIU6</accession>
<keyword evidence="5" id="KW-1185">Reference proteome</keyword>
<comment type="subcellular location">
    <subcellularLocation>
        <location evidence="1">Nucleus</location>
    </subcellularLocation>
</comment>
<comment type="caution">
    <text evidence="4">The sequence shown here is derived from an EMBL/GenBank/DDBJ whole genome shotgun (WGS) entry which is preliminary data.</text>
</comment>